<dbReference type="SUPFAM" id="SSF47384">
    <property type="entry name" value="Homodimeric domain of signal transducing histidine kinase"/>
    <property type="match status" value="1"/>
</dbReference>
<dbReference type="OrthoDB" id="9781208at2"/>
<evidence type="ECO:0000256" key="5">
    <source>
        <dbReference type="ARBA" id="ARBA00022777"/>
    </source>
</evidence>
<keyword evidence="8" id="KW-0472">Membrane</keyword>
<dbReference type="PANTHER" id="PTHR43711">
    <property type="entry name" value="TWO-COMPONENT HISTIDINE KINASE"/>
    <property type="match status" value="1"/>
</dbReference>
<protein>
    <recommendedName>
        <fullName evidence="2">histidine kinase</fullName>
        <ecNumber evidence="2">2.7.13.3</ecNumber>
    </recommendedName>
</protein>
<dbReference type="GO" id="GO:0000155">
    <property type="term" value="F:phosphorelay sensor kinase activity"/>
    <property type="evidence" value="ECO:0007669"/>
    <property type="project" value="InterPro"/>
</dbReference>
<evidence type="ECO:0000256" key="2">
    <source>
        <dbReference type="ARBA" id="ARBA00012438"/>
    </source>
</evidence>
<dbReference type="CDD" id="cd00082">
    <property type="entry name" value="HisKA"/>
    <property type="match status" value="1"/>
</dbReference>
<gene>
    <name evidence="10" type="ORF">BC643_4455</name>
</gene>
<evidence type="ECO:0000256" key="4">
    <source>
        <dbReference type="ARBA" id="ARBA00022679"/>
    </source>
</evidence>
<keyword evidence="3" id="KW-0597">Phosphoprotein</keyword>
<dbReference type="SMART" id="SM00388">
    <property type="entry name" value="HisKA"/>
    <property type="match status" value="1"/>
</dbReference>
<dbReference type="InterPro" id="IPR036890">
    <property type="entry name" value="HATPase_C_sf"/>
</dbReference>
<keyword evidence="7" id="KW-0175">Coiled coil</keyword>
<dbReference type="FunFam" id="3.30.565.10:FF:000006">
    <property type="entry name" value="Sensor histidine kinase WalK"/>
    <property type="match status" value="1"/>
</dbReference>
<dbReference type="PRINTS" id="PR00344">
    <property type="entry name" value="BCTRLSENSOR"/>
</dbReference>
<evidence type="ECO:0000256" key="3">
    <source>
        <dbReference type="ARBA" id="ARBA00022553"/>
    </source>
</evidence>
<sequence length="465" mass="53086">MNLTSFLNANYKDQYYDEYLNEVQKTILKYNKLLIPFMLVVFLYYTIGDYLIWHIPVFAPTRYPGIFTCLLLLTITYSSLRKNRKLVIVANNLHCIALLFMGFSLTILGPGYGFKGIISCILFVVASHFFVKGYRAIILLYSIGFAMALVTLVYSYLYFPVYSQAEIMGLVTVFVGIIILSFYSEKTRFNEFYFQRNLVEEKNKTHELYVETQSKNDQLEKMNKQLDEALTELERIDQSKNKLFSIIAHDLRSPIAAVVGLLEDMDENFGDYSLDEIEYRIRLLVKSSDTTLILINNLLYWASTQWMGIKIEKARHNLADMVDNSVSAYLNGAKLKNLDVDIQIDNDLYVLVDEKTIRVVISNLFNNAIKFTNKGGRIALFSEVDGSQVRLSVRDNGIGMKPESVQKLFKLGQNFNRYGTENEKGTGLGLVLAAEFVAYNGGEIRVESEENNGSCFTITLPMADD</sequence>
<dbReference type="InterPro" id="IPR004358">
    <property type="entry name" value="Sig_transdc_His_kin-like_C"/>
</dbReference>
<evidence type="ECO:0000256" key="8">
    <source>
        <dbReference type="SAM" id="Phobius"/>
    </source>
</evidence>
<dbReference type="InterPro" id="IPR036097">
    <property type="entry name" value="HisK_dim/P_sf"/>
</dbReference>
<dbReference type="Gene3D" id="1.10.287.130">
    <property type="match status" value="1"/>
</dbReference>
<feature type="transmembrane region" description="Helical" evidence="8">
    <location>
        <begin position="114"/>
        <end position="131"/>
    </location>
</feature>
<organism evidence="10 11">
    <name type="scientific">Mangrovibacterium diazotrophicum</name>
    <dbReference type="NCBI Taxonomy" id="1261403"/>
    <lineage>
        <taxon>Bacteria</taxon>
        <taxon>Pseudomonadati</taxon>
        <taxon>Bacteroidota</taxon>
        <taxon>Bacteroidia</taxon>
        <taxon>Marinilabiliales</taxon>
        <taxon>Prolixibacteraceae</taxon>
        <taxon>Mangrovibacterium</taxon>
    </lineage>
</organism>
<keyword evidence="4" id="KW-0808">Transferase</keyword>
<feature type="transmembrane region" description="Helical" evidence="8">
    <location>
        <begin position="33"/>
        <end position="55"/>
    </location>
</feature>
<keyword evidence="8" id="KW-0812">Transmembrane</keyword>
<proteinExistence type="predicted"/>
<keyword evidence="5 10" id="KW-0418">Kinase</keyword>
<dbReference type="InterPro" id="IPR003594">
    <property type="entry name" value="HATPase_dom"/>
</dbReference>
<keyword evidence="6" id="KW-0902">Two-component regulatory system</keyword>
<comment type="catalytic activity">
    <reaction evidence="1">
        <text>ATP + protein L-histidine = ADP + protein N-phospho-L-histidine.</text>
        <dbReference type="EC" id="2.7.13.3"/>
    </reaction>
</comment>
<dbReference type="PROSITE" id="PS50109">
    <property type="entry name" value="HIS_KIN"/>
    <property type="match status" value="1"/>
</dbReference>
<keyword evidence="11" id="KW-1185">Reference proteome</keyword>
<feature type="transmembrane region" description="Helical" evidence="8">
    <location>
        <begin position="61"/>
        <end position="80"/>
    </location>
</feature>
<keyword evidence="8" id="KW-1133">Transmembrane helix</keyword>
<evidence type="ECO:0000259" key="9">
    <source>
        <dbReference type="PROSITE" id="PS50109"/>
    </source>
</evidence>
<dbReference type="RefSeq" id="WP_120275486.1">
    <property type="nucleotide sequence ID" value="NZ_RAPN01000005.1"/>
</dbReference>
<dbReference type="Gene3D" id="3.30.565.10">
    <property type="entry name" value="Histidine kinase-like ATPase, C-terminal domain"/>
    <property type="match status" value="1"/>
</dbReference>
<dbReference type="PANTHER" id="PTHR43711:SF1">
    <property type="entry name" value="HISTIDINE KINASE 1"/>
    <property type="match status" value="1"/>
</dbReference>
<dbReference type="SUPFAM" id="SSF55874">
    <property type="entry name" value="ATPase domain of HSP90 chaperone/DNA topoisomerase II/histidine kinase"/>
    <property type="match status" value="1"/>
</dbReference>
<evidence type="ECO:0000313" key="11">
    <source>
        <dbReference type="Proteomes" id="UP000283387"/>
    </source>
</evidence>
<reference evidence="10 11" key="1">
    <citation type="submission" date="2018-09" db="EMBL/GenBank/DDBJ databases">
        <title>Genomic Encyclopedia of Archaeal and Bacterial Type Strains, Phase II (KMG-II): from individual species to whole genera.</title>
        <authorList>
            <person name="Goeker M."/>
        </authorList>
    </citation>
    <scope>NUCLEOTIDE SEQUENCE [LARGE SCALE GENOMIC DNA]</scope>
    <source>
        <strain evidence="10 11">DSM 27148</strain>
    </source>
</reference>
<evidence type="ECO:0000313" key="10">
    <source>
        <dbReference type="EMBL" id="RKD86138.1"/>
    </source>
</evidence>
<comment type="caution">
    <text evidence="10">The sequence shown here is derived from an EMBL/GenBank/DDBJ whole genome shotgun (WGS) entry which is preliminary data.</text>
</comment>
<dbReference type="InterPro" id="IPR003661">
    <property type="entry name" value="HisK_dim/P_dom"/>
</dbReference>
<feature type="transmembrane region" description="Helical" evidence="8">
    <location>
        <begin position="87"/>
        <end position="108"/>
    </location>
</feature>
<accession>A0A419VVI8</accession>
<dbReference type="EMBL" id="RAPN01000005">
    <property type="protein sequence ID" value="RKD86138.1"/>
    <property type="molecule type" value="Genomic_DNA"/>
</dbReference>
<evidence type="ECO:0000256" key="6">
    <source>
        <dbReference type="ARBA" id="ARBA00023012"/>
    </source>
</evidence>
<evidence type="ECO:0000256" key="7">
    <source>
        <dbReference type="SAM" id="Coils"/>
    </source>
</evidence>
<dbReference type="InterPro" id="IPR050736">
    <property type="entry name" value="Sensor_HK_Regulatory"/>
</dbReference>
<dbReference type="Pfam" id="PF02518">
    <property type="entry name" value="HATPase_c"/>
    <property type="match status" value="1"/>
</dbReference>
<dbReference type="SMART" id="SM00387">
    <property type="entry name" value="HATPase_c"/>
    <property type="match status" value="1"/>
</dbReference>
<dbReference type="InterPro" id="IPR005467">
    <property type="entry name" value="His_kinase_dom"/>
</dbReference>
<dbReference type="Proteomes" id="UP000283387">
    <property type="component" value="Unassembled WGS sequence"/>
</dbReference>
<evidence type="ECO:0000256" key="1">
    <source>
        <dbReference type="ARBA" id="ARBA00000085"/>
    </source>
</evidence>
<feature type="transmembrane region" description="Helical" evidence="8">
    <location>
        <begin position="165"/>
        <end position="183"/>
    </location>
</feature>
<feature type="transmembrane region" description="Helical" evidence="8">
    <location>
        <begin position="138"/>
        <end position="159"/>
    </location>
</feature>
<feature type="domain" description="Histidine kinase" evidence="9">
    <location>
        <begin position="246"/>
        <end position="464"/>
    </location>
</feature>
<dbReference type="EC" id="2.7.13.3" evidence="2"/>
<name>A0A419VVI8_9BACT</name>
<dbReference type="AlphaFoldDB" id="A0A419VVI8"/>
<feature type="coiled-coil region" evidence="7">
    <location>
        <begin position="209"/>
        <end position="239"/>
    </location>
</feature>